<name>A0A928YW48_9GAMM</name>
<dbReference type="SUPFAM" id="SSF53822">
    <property type="entry name" value="Periplasmic binding protein-like I"/>
    <property type="match status" value="1"/>
</dbReference>
<organism evidence="5 6">
    <name type="scientific">Cellvibrio polysaccharolyticus</name>
    <dbReference type="NCBI Taxonomy" id="2082724"/>
    <lineage>
        <taxon>Bacteria</taxon>
        <taxon>Pseudomonadati</taxon>
        <taxon>Pseudomonadota</taxon>
        <taxon>Gammaproteobacteria</taxon>
        <taxon>Cellvibrionales</taxon>
        <taxon>Cellvibrionaceae</taxon>
        <taxon>Cellvibrio</taxon>
    </lineage>
</organism>
<gene>
    <name evidence="5" type="ORF">C4F51_11570</name>
</gene>
<dbReference type="PROSITE" id="PS50932">
    <property type="entry name" value="HTH_LACI_2"/>
    <property type="match status" value="1"/>
</dbReference>
<reference evidence="5" key="1">
    <citation type="submission" date="2018-07" db="EMBL/GenBank/DDBJ databases">
        <title>Genome assembly of strain Ka43.</title>
        <authorList>
            <person name="Kukolya J."/>
            <person name="Nagy I."/>
            <person name="Horvath B."/>
            <person name="Toth A."/>
        </authorList>
    </citation>
    <scope>NUCLEOTIDE SEQUENCE</scope>
    <source>
        <strain evidence="5">KB43</strain>
    </source>
</reference>
<keyword evidence="2 5" id="KW-0238">DNA-binding</keyword>
<evidence type="ECO:0000256" key="3">
    <source>
        <dbReference type="ARBA" id="ARBA00023163"/>
    </source>
</evidence>
<dbReference type="SUPFAM" id="SSF47413">
    <property type="entry name" value="lambda repressor-like DNA-binding domains"/>
    <property type="match status" value="1"/>
</dbReference>
<evidence type="ECO:0000259" key="4">
    <source>
        <dbReference type="PROSITE" id="PS50932"/>
    </source>
</evidence>
<dbReference type="PANTHER" id="PTHR30146">
    <property type="entry name" value="LACI-RELATED TRANSCRIPTIONAL REPRESSOR"/>
    <property type="match status" value="1"/>
</dbReference>
<dbReference type="Pfam" id="PF13377">
    <property type="entry name" value="Peripla_BP_3"/>
    <property type="match status" value="1"/>
</dbReference>
<evidence type="ECO:0000256" key="1">
    <source>
        <dbReference type="ARBA" id="ARBA00023015"/>
    </source>
</evidence>
<dbReference type="SMART" id="SM00354">
    <property type="entry name" value="HTH_LACI"/>
    <property type="match status" value="1"/>
</dbReference>
<dbReference type="Gene3D" id="1.10.260.40">
    <property type="entry name" value="lambda repressor-like DNA-binding domains"/>
    <property type="match status" value="1"/>
</dbReference>
<dbReference type="RefSeq" id="WP_193909908.1">
    <property type="nucleotide sequence ID" value="NZ_PRDL01000001.1"/>
</dbReference>
<dbReference type="InterPro" id="IPR000843">
    <property type="entry name" value="HTH_LacI"/>
</dbReference>
<evidence type="ECO:0000256" key="2">
    <source>
        <dbReference type="ARBA" id="ARBA00023125"/>
    </source>
</evidence>
<dbReference type="Pfam" id="PF00356">
    <property type="entry name" value="LacI"/>
    <property type="match status" value="1"/>
</dbReference>
<dbReference type="AlphaFoldDB" id="A0A928YW48"/>
<feature type="domain" description="HTH lacI-type" evidence="4">
    <location>
        <begin position="19"/>
        <end position="73"/>
    </location>
</feature>
<keyword evidence="1" id="KW-0805">Transcription regulation</keyword>
<keyword evidence="3" id="KW-0804">Transcription</keyword>
<dbReference type="InterPro" id="IPR010982">
    <property type="entry name" value="Lambda_DNA-bd_dom_sf"/>
</dbReference>
<dbReference type="Gene3D" id="3.40.50.2300">
    <property type="match status" value="2"/>
</dbReference>
<proteinExistence type="predicted"/>
<dbReference type="CDD" id="cd01575">
    <property type="entry name" value="PBP1_GntR"/>
    <property type="match status" value="1"/>
</dbReference>
<dbReference type="InterPro" id="IPR046335">
    <property type="entry name" value="LacI/GalR-like_sensor"/>
</dbReference>
<keyword evidence="6" id="KW-1185">Reference proteome</keyword>
<dbReference type="PANTHER" id="PTHR30146:SF33">
    <property type="entry name" value="TRANSCRIPTIONAL REGULATOR"/>
    <property type="match status" value="1"/>
</dbReference>
<protein>
    <submittedName>
        <fullName evidence="5">LacI family DNA-binding transcriptional regulator</fullName>
    </submittedName>
</protein>
<dbReference type="EMBL" id="PRDL01000001">
    <property type="protein sequence ID" value="MBE8717823.1"/>
    <property type="molecule type" value="Genomic_DNA"/>
</dbReference>
<dbReference type="GO" id="GO:0000976">
    <property type="term" value="F:transcription cis-regulatory region binding"/>
    <property type="evidence" value="ECO:0007669"/>
    <property type="project" value="TreeGrafter"/>
</dbReference>
<dbReference type="GO" id="GO:0003700">
    <property type="term" value="F:DNA-binding transcription factor activity"/>
    <property type="evidence" value="ECO:0007669"/>
    <property type="project" value="TreeGrafter"/>
</dbReference>
<comment type="caution">
    <text evidence="5">The sequence shown here is derived from an EMBL/GenBank/DDBJ whole genome shotgun (WGS) entry which is preliminary data.</text>
</comment>
<evidence type="ECO:0000313" key="6">
    <source>
        <dbReference type="Proteomes" id="UP000652567"/>
    </source>
</evidence>
<sequence length="349" mass="37319">MDNSLPATTRKPRSTAGRVTIRQVASHVGVSAITVSRYFKQPDSVSEELRGQIAAAVAELGYVPNLVAGGLASASSRIVGMVIPNISGPIFANTIQSFSDILSQNGYQLMLSSSYFSSEQEENAVRSFLGWSPAALVLTSYFHTEATEKMIAQAGIPVLEIWDLQTERSPIQVGFMHEDVGRMAARYLIGKGYQRIAFVTNSIAGDGSAVDRSNGYKEVVEQEGRAAQIFTPTARLPLEAGEEAFKALIGGDKPADAIIFANDNLACGALLAAQRAGIHIPQQCAIVGFGDYAIADKLYPSLTTIRPPATEIGEVAARRILELVGALPAPENAPAHFHLQCTLIERESS</sequence>
<dbReference type="CDD" id="cd01392">
    <property type="entry name" value="HTH_LacI"/>
    <property type="match status" value="1"/>
</dbReference>
<evidence type="ECO:0000313" key="5">
    <source>
        <dbReference type="EMBL" id="MBE8717823.1"/>
    </source>
</evidence>
<dbReference type="Proteomes" id="UP000652567">
    <property type="component" value="Unassembled WGS sequence"/>
</dbReference>
<accession>A0A928YW48</accession>
<dbReference type="InterPro" id="IPR028082">
    <property type="entry name" value="Peripla_BP_I"/>
</dbReference>